<proteinExistence type="predicted"/>
<evidence type="ECO:0000313" key="2">
    <source>
        <dbReference type="EMBL" id="ROK38582.1"/>
    </source>
</evidence>
<feature type="region of interest" description="Disordered" evidence="1">
    <location>
        <begin position="1"/>
        <end position="43"/>
    </location>
</feature>
<name>A0A3N0Y011_ANAGA</name>
<dbReference type="Proteomes" id="UP000281406">
    <property type="component" value="Unassembled WGS sequence"/>
</dbReference>
<protein>
    <submittedName>
        <fullName evidence="2">Uncharacterized protein</fullName>
    </submittedName>
</protein>
<feature type="compositionally biased region" description="Basic and acidic residues" evidence="1">
    <location>
        <begin position="21"/>
        <end position="38"/>
    </location>
</feature>
<evidence type="ECO:0000313" key="3">
    <source>
        <dbReference type="Proteomes" id="UP000281406"/>
    </source>
</evidence>
<sequence length="76" mass="8837">MEAGDLRRSCNTQNRDNSGPKLEEKNKEETKEHQHSEDYTTAPEDLSVSILKLHGNILQWECFKDMGWWHFNMGSG</sequence>
<comment type="caution">
    <text evidence="2">The sequence shown here is derived from an EMBL/GenBank/DDBJ whole genome shotgun (WGS) entry which is preliminary data.</text>
</comment>
<keyword evidence="3" id="KW-1185">Reference proteome</keyword>
<accession>A0A3N0Y011</accession>
<dbReference type="EMBL" id="RJVU01056986">
    <property type="protein sequence ID" value="ROK38582.1"/>
    <property type="molecule type" value="Genomic_DNA"/>
</dbReference>
<reference evidence="2 3" key="1">
    <citation type="submission" date="2018-10" db="EMBL/GenBank/DDBJ databases">
        <title>Genome assembly for a Yunnan-Guizhou Plateau 3E fish, Anabarilius grahami (Regan), and its evolutionary and genetic applications.</title>
        <authorList>
            <person name="Jiang W."/>
        </authorList>
    </citation>
    <scope>NUCLEOTIDE SEQUENCE [LARGE SCALE GENOMIC DNA]</scope>
    <source>
        <strain evidence="2">AG-KIZ</strain>
        <tissue evidence="2">Muscle</tissue>
    </source>
</reference>
<dbReference type="AlphaFoldDB" id="A0A3N0Y011"/>
<evidence type="ECO:0000256" key="1">
    <source>
        <dbReference type="SAM" id="MobiDB-lite"/>
    </source>
</evidence>
<gene>
    <name evidence="2" type="ORF">DPX16_3770</name>
</gene>
<organism evidence="2 3">
    <name type="scientific">Anabarilius grahami</name>
    <name type="common">Kanglang fish</name>
    <name type="synonym">Barilius grahami</name>
    <dbReference type="NCBI Taxonomy" id="495550"/>
    <lineage>
        <taxon>Eukaryota</taxon>
        <taxon>Metazoa</taxon>
        <taxon>Chordata</taxon>
        <taxon>Craniata</taxon>
        <taxon>Vertebrata</taxon>
        <taxon>Euteleostomi</taxon>
        <taxon>Actinopterygii</taxon>
        <taxon>Neopterygii</taxon>
        <taxon>Teleostei</taxon>
        <taxon>Ostariophysi</taxon>
        <taxon>Cypriniformes</taxon>
        <taxon>Xenocyprididae</taxon>
        <taxon>Xenocypridinae</taxon>
        <taxon>Xenocypridinae incertae sedis</taxon>
        <taxon>Anabarilius</taxon>
    </lineage>
</organism>